<gene>
    <name evidence="1" type="ORF">Pint_07045</name>
</gene>
<reference evidence="2" key="1">
    <citation type="journal article" date="2023" name="G3 (Bethesda)">
        <title>Genome assembly and association tests identify interacting loci associated with vigor, precocity, and sex in interspecific pistachio rootstocks.</title>
        <authorList>
            <person name="Palmer W."/>
            <person name="Jacygrad E."/>
            <person name="Sagayaradj S."/>
            <person name="Cavanaugh K."/>
            <person name="Han R."/>
            <person name="Bertier L."/>
            <person name="Beede B."/>
            <person name="Kafkas S."/>
            <person name="Golino D."/>
            <person name="Preece J."/>
            <person name="Michelmore R."/>
        </authorList>
    </citation>
    <scope>NUCLEOTIDE SEQUENCE [LARGE SCALE GENOMIC DNA]</scope>
</reference>
<sequence length="35" mass="3721">MSNSSAGQSSKSKAGSSQPNETTSFKRKQGVFQKD</sequence>
<organism evidence="1 2">
    <name type="scientific">Pistacia integerrima</name>
    <dbReference type="NCBI Taxonomy" id="434235"/>
    <lineage>
        <taxon>Eukaryota</taxon>
        <taxon>Viridiplantae</taxon>
        <taxon>Streptophyta</taxon>
        <taxon>Embryophyta</taxon>
        <taxon>Tracheophyta</taxon>
        <taxon>Spermatophyta</taxon>
        <taxon>Magnoliopsida</taxon>
        <taxon>eudicotyledons</taxon>
        <taxon>Gunneridae</taxon>
        <taxon>Pentapetalae</taxon>
        <taxon>rosids</taxon>
        <taxon>malvids</taxon>
        <taxon>Sapindales</taxon>
        <taxon>Anacardiaceae</taxon>
        <taxon>Pistacia</taxon>
    </lineage>
</organism>
<evidence type="ECO:0000313" key="2">
    <source>
        <dbReference type="Proteomes" id="UP001163603"/>
    </source>
</evidence>
<proteinExistence type="predicted"/>
<comment type="caution">
    <text evidence="1">The sequence shown here is derived from an EMBL/GenBank/DDBJ whole genome shotgun (WGS) entry which is preliminary data.</text>
</comment>
<keyword evidence="2" id="KW-1185">Reference proteome</keyword>
<dbReference type="EMBL" id="CM047745">
    <property type="protein sequence ID" value="KAJ0024167.1"/>
    <property type="molecule type" value="Genomic_DNA"/>
</dbReference>
<evidence type="ECO:0000313" key="1">
    <source>
        <dbReference type="EMBL" id="KAJ0024167.1"/>
    </source>
</evidence>
<name>A0ACC0XU96_9ROSI</name>
<dbReference type="Proteomes" id="UP001163603">
    <property type="component" value="Chromosome 10"/>
</dbReference>
<accession>A0ACC0XU96</accession>
<protein>
    <submittedName>
        <fullName evidence="1">Uncharacterized protein</fullName>
    </submittedName>
</protein>